<dbReference type="InterPro" id="IPR036640">
    <property type="entry name" value="ABC1_TM_sf"/>
</dbReference>
<evidence type="ECO:0000256" key="9">
    <source>
        <dbReference type="SAM" id="Phobius"/>
    </source>
</evidence>
<dbReference type="Pfam" id="PF00664">
    <property type="entry name" value="ABC_membrane"/>
    <property type="match status" value="1"/>
</dbReference>
<feature type="domain" description="ABC transmembrane type-1" evidence="11">
    <location>
        <begin position="275"/>
        <end position="517"/>
    </location>
</feature>
<evidence type="ECO:0000256" key="5">
    <source>
        <dbReference type="ARBA" id="ARBA00022741"/>
    </source>
</evidence>
<dbReference type="InterPro" id="IPR003593">
    <property type="entry name" value="AAA+_ATPase"/>
</dbReference>
<dbReference type="GO" id="GO:0005886">
    <property type="term" value="C:plasma membrane"/>
    <property type="evidence" value="ECO:0007669"/>
    <property type="project" value="UniProtKB-SubCell"/>
</dbReference>
<evidence type="ECO:0000256" key="3">
    <source>
        <dbReference type="ARBA" id="ARBA00022475"/>
    </source>
</evidence>
<feature type="domain" description="ABC transporter" evidence="10">
    <location>
        <begin position="551"/>
        <end position="785"/>
    </location>
</feature>
<evidence type="ECO:0000259" key="10">
    <source>
        <dbReference type="PROSITE" id="PS50893"/>
    </source>
</evidence>
<dbReference type="InterPro" id="IPR011527">
    <property type="entry name" value="ABC1_TM_dom"/>
</dbReference>
<dbReference type="Gene3D" id="1.20.1560.10">
    <property type="entry name" value="ABC transporter type 1, transmembrane domain"/>
    <property type="match status" value="1"/>
</dbReference>
<evidence type="ECO:0000313" key="12">
    <source>
        <dbReference type="EMBL" id="RIE17603.1"/>
    </source>
</evidence>
<dbReference type="InterPro" id="IPR039421">
    <property type="entry name" value="Type_1_exporter"/>
</dbReference>
<dbReference type="PANTHER" id="PTHR43394">
    <property type="entry name" value="ATP-DEPENDENT PERMEASE MDL1, MITOCHONDRIAL"/>
    <property type="match status" value="1"/>
</dbReference>
<keyword evidence="4 9" id="KW-0812">Transmembrane</keyword>
<evidence type="ECO:0000313" key="13">
    <source>
        <dbReference type="Proteomes" id="UP000266113"/>
    </source>
</evidence>
<dbReference type="CDD" id="cd03254">
    <property type="entry name" value="ABCC_Glucan_exporter_like"/>
    <property type="match status" value="1"/>
</dbReference>
<evidence type="ECO:0000259" key="11">
    <source>
        <dbReference type="PROSITE" id="PS50929"/>
    </source>
</evidence>
<name>A0A398DUC5_9BACT</name>
<comment type="caution">
    <text evidence="12">The sequence shown here is derived from an EMBL/GenBank/DDBJ whole genome shotgun (WGS) entry which is preliminary data.</text>
</comment>
<feature type="transmembrane region" description="Helical" evidence="9">
    <location>
        <begin position="461"/>
        <end position="481"/>
    </location>
</feature>
<dbReference type="AlphaFoldDB" id="A0A398DUC5"/>
<dbReference type="SUPFAM" id="SSF90123">
    <property type="entry name" value="ABC transporter transmembrane region"/>
    <property type="match status" value="1"/>
</dbReference>
<evidence type="ECO:0000256" key="6">
    <source>
        <dbReference type="ARBA" id="ARBA00022840"/>
    </source>
</evidence>
<feature type="transmembrane region" description="Helical" evidence="9">
    <location>
        <begin position="349"/>
        <end position="368"/>
    </location>
</feature>
<dbReference type="OrthoDB" id="3176683at2"/>
<dbReference type="InterPro" id="IPR003439">
    <property type="entry name" value="ABC_transporter-like_ATP-bd"/>
</dbReference>
<dbReference type="CDD" id="cd18547">
    <property type="entry name" value="ABC_6TM_Tm288_like"/>
    <property type="match status" value="1"/>
</dbReference>
<protein>
    <submittedName>
        <fullName evidence="12">ABC transporter ATP-binding protein</fullName>
    </submittedName>
</protein>
<evidence type="ECO:0000256" key="2">
    <source>
        <dbReference type="ARBA" id="ARBA00022448"/>
    </source>
</evidence>
<evidence type="ECO:0000256" key="4">
    <source>
        <dbReference type="ARBA" id="ARBA00022692"/>
    </source>
</evidence>
<reference evidence="12 13" key="1">
    <citation type="submission" date="2018-09" db="EMBL/GenBank/DDBJ databases">
        <title>Discovery and Ecogenomic Context for Candidatus Cryosericales, a Global Caldiserica Order Active in Thawing Permafrost.</title>
        <authorList>
            <person name="Martinez M.A."/>
            <person name="Woodcroft B.J."/>
            <person name="Ignacio Espinoza J.C."/>
            <person name="Zayed A."/>
            <person name="Singleton C.M."/>
            <person name="Boyd J."/>
            <person name="Li Y.-F."/>
            <person name="Purvine S."/>
            <person name="Maughan H."/>
            <person name="Hodgkins S.B."/>
            <person name="Anderson D."/>
            <person name="Sederholm M."/>
            <person name="Temperton B."/>
            <person name="Saleska S.R."/>
            <person name="Tyson G.W."/>
            <person name="Rich V.I."/>
        </authorList>
    </citation>
    <scope>NUCLEOTIDE SEQUENCE [LARGE SCALE GENOMIC DNA]</scope>
    <source>
        <strain evidence="12 13">SMC1</strain>
    </source>
</reference>
<dbReference type="Proteomes" id="UP000266113">
    <property type="component" value="Unassembled WGS sequence"/>
</dbReference>
<feature type="transmembrane region" description="Helical" evidence="9">
    <location>
        <begin position="374"/>
        <end position="393"/>
    </location>
</feature>
<dbReference type="FunFam" id="1.20.1560.10:FF:000011">
    <property type="entry name" value="Multidrug ABC transporter ATP-binding protein"/>
    <property type="match status" value="1"/>
</dbReference>
<proteinExistence type="predicted"/>
<dbReference type="SUPFAM" id="SSF52540">
    <property type="entry name" value="P-loop containing nucleoside triphosphate hydrolases"/>
    <property type="match status" value="1"/>
</dbReference>
<organism evidence="12 13">
    <name type="scientific">Candidatus Cryosericum septentrionale</name>
    <dbReference type="NCBI Taxonomy" id="2290913"/>
    <lineage>
        <taxon>Bacteria</taxon>
        <taxon>Pseudomonadati</taxon>
        <taxon>Caldisericota/Cryosericota group</taxon>
        <taxon>Candidatus Cryosericota</taxon>
        <taxon>Candidatus Cryosericia</taxon>
        <taxon>Candidatus Cryosericales</taxon>
        <taxon>Candidatus Cryosericaceae</taxon>
        <taxon>Candidatus Cryosericum</taxon>
    </lineage>
</organism>
<dbReference type="Gene3D" id="3.40.50.300">
    <property type="entry name" value="P-loop containing nucleotide triphosphate hydrolases"/>
    <property type="match status" value="1"/>
</dbReference>
<accession>A0A398DUC5</accession>
<feature type="transmembrane region" description="Helical" evidence="9">
    <location>
        <begin position="275"/>
        <end position="295"/>
    </location>
</feature>
<dbReference type="InterPro" id="IPR017871">
    <property type="entry name" value="ABC_transporter-like_CS"/>
</dbReference>
<dbReference type="EMBL" id="QXIY01000002">
    <property type="protein sequence ID" value="RIE17603.1"/>
    <property type="molecule type" value="Genomic_DNA"/>
</dbReference>
<keyword evidence="8 9" id="KW-0472">Membrane</keyword>
<keyword evidence="6 12" id="KW-0067">ATP-binding</keyword>
<dbReference type="PROSITE" id="PS50929">
    <property type="entry name" value="ABC_TM1F"/>
    <property type="match status" value="1"/>
</dbReference>
<dbReference type="GO" id="GO:0015421">
    <property type="term" value="F:ABC-type oligopeptide transporter activity"/>
    <property type="evidence" value="ECO:0007669"/>
    <property type="project" value="TreeGrafter"/>
</dbReference>
<dbReference type="InterPro" id="IPR027417">
    <property type="entry name" value="P-loop_NTPase"/>
</dbReference>
<dbReference type="FunFam" id="3.40.50.300:FF:000287">
    <property type="entry name" value="Multidrug ABC transporter ATP-binding protein"/>
    <property type="match status" value="1"/>
</dbReference>
<keyword evidence="7 9" id="KW-1133">Transmembrane helix</keyword>
<sequence length="797" mass="86300">MAQAEVKKQVDAQVAAQKKQAYAQAEAQATQMFATNPPQELLAAEQQAQAAAEAAAKQQVDQQFAAKFPGVPLETIPGYAAALDAAQKQAAAEAKAQVDAAALTQALAQAKAAIDAAFVKQQPAMQAALDAAQKQAKAQVDAAALTQALSQAKAAVDAALVKQEPAMAKALADAQAKAADAATSVVEKGFLDTAKLTPEQLTAMREFVALPVVSGITDNNKKADTVQTIINLGKTLPMTGQQQTINVSQTDLDKGIADIRENGGTIPLPAIGKTLLFLLLVYVLSALLTFVMQYIMSDVAQKTTYDMRRELDYKLAALPLRYYDMHSNGEILSRMTNDMDTISTTLQQGLTQVIVSVFQILGYIYMMLTISGKLTIVTLATLPLYILTTALIARKSQKFYRAQQVHLGRLSSHAEEMYTGHNVVKAFGHEQESIATFEAVNNNLYQAGWKAQFMSGIMFPLMNFISNLGYVFIAVLGGVYVTRNLLNLGDITAFIQYSRSFSMPIIQTASIANVIQSTMACAERVFGVLDEPEEKPDAEDAIVIAQPRGAITFDHVAFSYRPTEPLIADMNLDVKQGDTVAIVGPTGAGKTTLVNLLMRFYDIQGGAITFDGVETRKMRRGSLRTMFGMVLQDTWLFNGTIRENIAYGRDDATEEEIVAAAKAAHADHFIRSLPEGYDTVLNEEASNISAGQKQLLTIARVVLADPTVLILDEATSSVDTRTEVRIQKAMAQLMTGRTSFVIAHRLSTIRDAHHILVMNHGSIVEQGSHKELLAKHGFYADLYNSQFTGAAVTEEAV</sequence>
<gene>
    <name evidence="12" type="ORF">SMC1_01325</name>
</gene>
<keyword evidence="2" id="KW-0813">Transport</keyword>
<evidence type="ECO:0000256" key="7">
    <source>
        <dbReference type="ARBA" id="ARBA00022989"/>
    </source>
</evidence>
<dbReference type="GO" id="GO:0005524">
    <property type="term" value="F:ATP binding"/>
    <property type="evidence" value="ECO:0007669"/>
    <property type="project" value="UniProtKB-KW"/>
</dbReference>
<dbReference type="GO" id="GO:0016887">
    <property type="term" value="F:ATP hydrolysis activity"/>
    <property type="evidence" value="ECO:0007669"/>
    <property type="project" value="InterPro"/>
</dbReference>
<dbReference type="PROSITE" id="PS00211">
    <property type="entry name" value="ABC_TRANSPORTER_1"/>
    <property type="match status" value="1"/>
</dbReference>
<dbReference type="SMART" id="SM00382">
    <property type="entry name" value="AAA"/>
    <property type="match status" value="1"/>
</dbReference>
<keyword evidence="5" id="KW-0547">Nucleotide-binding</keyword>
<keyword evidence="13" id="KW-1185">Reference proteome</keyword>
<comment type="subcellular location">
    <subcellularLocation>
        <location evidence="1">Cell membrane</location>
        <topology evidence="1">Multi-pass membrane protein</topology>
    </subcellularLocation>
</comment>
<keyword evidence="3" id="KW-1003">Cell membrane</keyword>
<dbReference type="PANTHER" id="PTHR43394:SF1">
    <property type="entry name" value="ATP-BINDING CASSETTE SUB-FAMILY B MEMBER 10, MITOCHONDRIAL"/>
    <property type="match status" value="1"/>
</dbReference>
<dbReference type="PROSITE" id="PS50893">
    <property type="entry name" value="ABC_TRANSPORTER_2"/>
    <property type="match status" value="1"/>
</dbReference>
<dbReference type="Pfam" id="PF00005">
    <property type="entry name" value="ABC_tran"/>
    <property type="match status" value="1"/>
</dbReference>
<evidence type="ECO:0000256" key="1">
    <source>
        <dbReference type="ARBA" id="ARBA00004651"/>
    </source>
</evidence>
<evidence type="ECO:0000256" key="8">
    <source>
        <dbReference type="ARBA" id="ARBA00023136"/>
    </source>
</evidence>